<evidence type="ECO:0000259" key="15">
    <source>
        <dbReference type="PROSITE" id="PS51377"/>
    </source>
</evidence>
<dbReference type="InterPro" id="IPR013083">
    <property type="entry name" value="Znf_RING/FYVE/PHD"/>
</dbReference>
<evidence type="ECO:0000313" key="17">
    <source>
        <dbReference type="RefSeq" id="XP_025412026.1"/>
    </source>
</evidence>
<evidence type="ECO:0000256" key="4">
    <source>
        <dbReference type="ARBA" id="ARBA00010956"/>
    </source>
</evidence>
<dbReference type="GO" id="GO:0051295">
    <property type="term" value="P:establishment of meiotic spindle localization"/>
    <property type="evidence" value="ECO:0007669"/>
    <property type="project" value="TreeGrafter"/>
</dbReference>
<keyword evidence="13" id="KW-0968">Cytoplasmic vesicle</keyword>
<dbReference type="Pfam" id="PF16474">
    <property type="entry name" value="KIND"/>
    <property type="match status" value="1"/>
</dbReference>
<protein>
    <submittedName>
        <fullName evidence="17">Protein spire homolog 1 isoform X1</fullName>
    </submittedName>
</protein>
<keyword evidence="8" id="KW-0677">Repeat</keyword>
<keyword evidence="11" id="KW-0009">Actin-binding</keyword>
<keyword evidence="16" id="KW-1185">Reference proteome</keyword>
<evidence type="ECO:0000256" key="7">
    <source>
        <dbReference type="ARBA" id="ARBA00022490"/>
    </source>
</evidence>
<dbReference type="GO" id="GO:0045010">
    <property type="term" value="P:actin nucleation"/>
    <property type="evidence" value="ECO:0007669"/>
    <property type="project" value="InterPro"/>
</dbReference>
<sequence>MDVPNNFKPYLCKLDNNDCVSLINIIKSFNTPVSEEHAWALCYQCAKCFKNAFEREPNRCRVVKNLEEVRIHKDGFIHPSTIIITDEVAESLENNEKPGEKLGNENVNKTILQHHVIASLGYIVFQVLDFGIDEDEERSLNPELESLIKRMIASFEYGCHTQSMDHGQSGETDDEGIERDSAECEEILRTNFATFDDVLEECSRHIGVSGLGSETHYKAVCRALVTEALELSSFLDKLSDGTVSLRHRNSTSSELSTLDYSDWPNRRKWSILQARLWIQLIRELRRGVQLKKVDQRPHAGVGYVEYALTPYEMLMDDIRSRRYTLKRVTPPEIPARIQRDAHDAILEFIRSRPPLKSAAARKLAPRQQDKLSPREHLLECIKSGNVKLRSTSLTKSPFRNIKSTRSMSSPPNSRNNKSKIHYDESSLNHSEEETTPNQSLNKSMLNPNKERKLIKVDFSAIAQLVSSDSEDDFEDDEEDNKFKNSTVDNKDQSTYLGISSQEKEEKHGKTDSILNKNVHAMRKQQRRHTIADQSSLSFFKPMGLWKQSRRQSMFKNTLPTSDCLTLTLQELIHIRSVLTKAEIESLPVEGNFKEDVENRKVCFLCMKTRFGIFGPWGQECKMCQRTVCSKCCTKMRMPTEHLSQIPVVALSPNVATSEQNSWWSKSSWGSAPSSPQKSLAVGGSGSHNSMSASYHGSSAVTQNITRAKYSAQMAVCLDCKTMVLQEIKTSRVNRSNLLRHLTLDLSSVY</sequence>
<dbReference type="GO" id="GO:0051639">
    <property type="term" value="P:actin filament network formation"/>
    <property type="evidence" value="ECO:0007669"/>
    <property type="project" value="TreeGrafter"/>
</dbReference>
<feature type="compositionally biased region" description="Basic and acidic residues" evidence="14">
    <location>
        <begin position="501"/>
        <end position="510"/>
    </location>
</feature>
<dbReference type="GO" id="GO:0040038">
    <property type="term" value="P:polar body extrusion after meiotic divisions"/>
    <property type="evidence" value="ECO:0007669"/>
    <property type="project" value="TreeGrafter"/>
</dbReference>
<gene>
    <name evidence="17" type="primary">LOC112684628</name>
</gene>
<dbReference type="InterPro" id="IPR011019">
    <property type="entry name" value="KIND_dom"/>
</dbReference>
<evidence type="ECO:0000256" key="6">
    <source>
        <dbReference type="ARBA" id="ARBA00022475"/>
    </source>
</evidence>
<dbReference type="CTD" id="45931"/>
<dbReference type="GO" id="GO:0003779">
    <property type="term" value="F:actin binding"/>
    <property type="evidence" value="ECO:0007669"/>
    <property type="project" value="UniProtKB-KW"/>
</dbReference>
<evidence type="ECO:0000256" key="1">
    <source>
        <dbReference type="ARBA" id="ARBA00004180"/>
    </source>
</evidence>
<evidence type="ECO:0000256" key="2">
    <source>
        <dbReference type="ARBA" id="ARBA00004245"/>
    </source>
</evidence>
<dbReference type="SMART" id="SM00750">
    <property type="entry name" value="KIND"/>
    <property type="match status" value="1"/>
</dbReference>
<organism evidence="16 17">
    <name type="scientific">Sipha flava</name>
    <name type="common">yellow sugarcane aphid</name>
    <dbReference type="NCBI Taxonomy" id="143950"/>
    <lineage>
        <taxon>Eukaryota</taxon>
        <taxon>Metazoa</taxon>
        <taxon>Ecdysozoa</taxon>
        <taxon>Arthropoda</taxon>
        <taxon>Hexapoda</taxon>
        <taxon>Insecta</taxon>
        <taxon>Pterygota</taxon>
        <taxon>Neoptera</taxon>
        <taxon>Paraneoptera</taxon>
        <taxon>Hemiptera</taxon>
        <taxon>Sternorrhyncha</taxon>
        <taxon>Aphidomorpha</taxon>
        <taxon>Aphidoidea</taxon>
        <taxon>Aphididae</taxon>
        <taxon>Sipha</taxon>
    </lineage>
</organism>
<feature type="region of interest" description="Disordered" evidence="14">
    <location>
        <begin position="663"/>
        <end position="684"/>
    </location>
</feature>
<evidence type="ECO:0000256" key="5">
    <source>
        <dbReference type="ARBA" id="ARBA00022448"/>
    </source>
</evidence>
<dbReference type="Gene3D" id="1.10.510.10">
    <property type="entry name" value="Transferase(Phosphotransferase) domain 1"/>
    <property type="match status" value="1"/>
</dbReference>
<dbReference type="GO" id="GO:0030041">
    <property type="term" value="P:actin filament polymerization"/>
    <property type="evidence" value="ECO:0007669"/>
    <property type="project" value="TreeGrafter"/>
</dbReference>
<feature type="region of interest" description="Disordered" evidence="14">
    <location>
        <begin position="467"/>
        <end position="510"/>
    </location>
</feature>
<dbReference type="GeneID" id="112684628"/>
<keyword evidence="9" id="KW-0653">Protein transport</keyword>
<feature type="compositionally biased region" description="Acidic residues" evidence="14">
    <location>
        <begin position="468"/>
        <end position="479"/>
    </location>
</feature>
<feature type="region of interest" description="Disordered" evidence="14">
    <location>
        <begin position="392"/>
        <end position="446"/>
    </location>
</feature>
<dbReference type="OrthoDB" id="10043757at2759"/>
<dbReference type="PANTHER" id="PTHR21345">
    <property type="entry name" value="SPIRE"/>
    <property type="match status" value="1"/>
</dbReference>
<dbReference type="AlphaFoldDB" id="A0A8B8FNG0"/>
<feature type="compositionally biased region" description="Low complexity" evidence="14">
    <location>
        <begin position="403"/>
        <end position="415"/>
    </location>
</feature>
<dbReference type="InterPro" id="IPR011011">
    <property type="entry name" value="Znf_FYVE_PHD"/>
</dbReference>
<evidence type="ECO:0000313" key="16">
    <source>
        <dbReference type="Proteomes" id="UP000694846"/>
    </source>
</evidence>
<dbReference type="GO" id="GO:0005886">
    <property type="term" value="C:plasma membrane"/>
    <property type="evidence" value="ECO:0007669"/>
    <property type="project" value="UniProtKB-SubCell"/>
</dbReference>
<keyword evidence="10" id="KW-0472">Membrane</keyword>
<dbReference type="GO" id="GO:0008017">
    <property type="term" value="F:microtubule binding"/>
    <property type="evidence" value="ECO:0007669"/>
    <property type="project" value="TreeGrafter"/>
</dbReference>
<evidence type="ECO:0000256" key="10">
    <source>
        <dbReference type="ARBA" id="ARBA00023136"/>
    </source>
</evidence>
<dbReference type="GO" id="GO:0036089">
    <property type="term" value="P:cleavage furrow formation"/>
    <property type="evidence" value="ECO:0007669"/>
    <property type="project" value="TreeGrafter"/>
</dbReference>
<feature type="compositionally biased region" description="Basic and acidic residues" evidence="14">
    <location>
        <begin position="420"/>
        <end position="432"/>
    </location>
</feature>
<comment type="similarity">
    <text evidence="4">Belongs to the spire family.</text>
</comment>
<dbReference type="SUPFAM" id="SSF57903">
    <property type="entry name" value="FYVE/PHD zinc finger"/>
    <property type="match status" value="1"/>
</dbReference>
<name>A0A8B8FNG0_9HEMI</name>
<dbReference type="InterPro" id="IPR029901">
    <property type="entry name" value="Spire"/>
</dbReference>
<comment type="subcellular location">
    <subcellularLocation>
        <location evidence="3">Cell membrane</location>
        <topology evidence="3">Peripheral membrane protein</topology>
        <orientation evidence="3">Cytoplasmic side</orientation>
    </subcellularLocation>
    <subcellularLocation>
        <location evidence="2">Cytoplasm</location>
        <location evidence="2">Cytoskeleton</location>
    </subcellularLocation>
    <subcellularLocation>
        <location evidence="1">Cytoplasmic vesicle membrane</location>
        <topology evidence="1">Peripheral membrane protein</topology>
        <orientation evidence="1">Cytoplasmic side</orientation>
    </subcellularLocation>
</comment>
<evidence type="ECO:0000256" key="12">
    <source>
        <dbReference type="ARBA" id="ARBA00023212"/>
    </source>
</evidence>
<feature type="domain" description="KIND" evidence="15">
    <location>
        <begin position="20"/>
        <end position="231"/>
    </location>
</feature>
<dbReference type="GO" id="GO:0048193">
    <property type="term" value="P:Golgi vesicle transport"/>
    <property type="evidence" value="ECO:0007669"/>
    <property type="project" value="TreeGrafter"/>
</dbReference>
<dbReference type="Gene3D" id="3.30.40.10">
    <property type="entry name" value="Zinc/RING finger domain, C3HC4 (zinc finger)"/>
    <property type="match status" value="1"/>
</dbReference>
<dbReference type="GO" id="GO:0005856">
    <property type="term" value="C:cytoskeleton"/>
    <property type="evidence" value="ECO:0007669"/>
    <property type="project" value="UniProtKB-SubCell"/>
</dbReference>
<evidence type="ECO:0000256" key="3">
    <source>
        <dbReference type="ARBA" id="ARBA00004413"/>
    </source>
</evidence>
<evidence type="ECO:0000256" key="9">
    <source>
        <dbReference type="ARBA" id="ARBA00022927"/>
    </source>
</evidence>
<evidence type="ECO:0000256" key="14">
    <source>
        <dbReference type="SAM" id="MobiDB-lite"/>
    </source>
</evidence>
<reference evidence="17" key="1">
    <citation type="submission" date="2025-08" db="UniProtKB">
        <authorList>
            <consortium name="RefSeq"/>
        </authorList>
    </citation>
    <scope>IDENTIFICATION</scope>
    <source>
        <tissue evidence="17">Whole body</tissue>
    </source>
</reference>
<keyword evidence="7" id="KW-0963">Cytoplasm</keyword>
<evidence type="ECO:0000256" key="11">
    <source>
        <dbReference type="ARBA" id="ARBA00023203"/>
    </source>
</evidence>
<feature type="compositionally biased region" description="Low complexity" evidence="14">
    <location>
        <begin position="663"/>
        <end position="678"/>
    </location>
</feature>
<evidence type="ECO:0000256" key="13">
    <source>
        <dbReference type="ARBA" id="ARBA00023329"/>
    </source>
</evidence>
<dbReference type="RefSeq" id="XP_025412026.1">
    <property type="nucleotide sequence ID" value="XM_025556241.1"/>
</dbReference>
<proteinExistence type="inferred from homology"/>
<dbReference type="GO" id="GO:0015031">
    <property type="term" value="P:protein transport"/>
    <property type="evidence" value="ECO:0007669"/>
    <property type="project" value="UniProtKB-KW"/>
</dbReference>
<evidence type="ECO:0000256" key="8">
    <source>
        <dbReference type="ARBA" id="ARBA00022737"/>
    </source>
</evidence>
<dbReference type="PROSITE" id="PS51377">
    <property type="entry name" value="KIND"/>
    <property type="match status" value="1"/>
</dbReference>
<dbReference type="PANTHER" id="PTHR21345:SF3">
    <property type="entry name" value="PROTEIN SPIRE"/>
    <property type="match status" value="1"/>
</dbReference>
<dbReference type="Proteomes" id="UP000694846">
    <property type="component" value="Unplaced"/>
</dbReference>
<dbReference type="GO" id="GO:0005938">
    <property type="term" value="C:cell cortex"/>
    <property type="evidence" value="ECO:0007669"/>
    <property type="project" value="TreeGrafter"/>
</dbReference>
<keyword evidence="5" id="KW-0813">Transport</keyword>
<accession>A0A8B8FNG0</accession>
<keyword evidence="6" id="KW-1003">Cell membrane</keyword>
<feature type="compositionally biased region" description="Polar residues" evidence="14">
    <location>
        <begin position="435"/>
        <end position="446"/>
    </location>
</feature>
<dbReference type="GO" id="GO:0030659">
    <property type="term" value="C:cytoplasmic vesicle membrane"/>
    <property type="evidence" value="ECO:0007669"/>
    <property type="project" value="UniProtKB-SubCell"/>
</dbReference>
<keyword evidence="12" id="KW-0206">Cytoskeleton</keyword>